<evidence type="ECO:0000259" key="5">
    <source>
        <dbReference type="Pfam" id="PF00582"/>
    </source>
</evidence>
<dbReference type="SUPFAM" id="SSF52402">
    <property type="entry name" value="Adenine nucleotide alpha hydrolases-like"/>
    <property type="match status" value="2"/>
</dbReference>
<keyword evidence="7" id="KW-1185">Reference proteome</keyword>
<dbReference type="PANTHER" id="PTHR47892:SF1">
    <property type="entry name" value="UNIVERSAL STRESS PROTEIN E"/>
    <property type="match status" value="1"/>
</dbReference>
<dbReference type="GO" id="GO:0005737">
    <property type="term" value="C:cytoplasm"/>
    <property type="evidence" value="ECO:0007669"/>
    <property type="project" value="UniProtKB-SubCell"/>
</dbReference>
<dbReference type="EMBL" id="UGRY01000002">
    <property type="protein sequence ID" value="SUA72844.1"/>
    <property type="molecule type" value="Genomic_DNA"/>
</dbReference>
<name>A0A378Y6X7_9NOCA</name>
<comment type="subcellular location">
    <subcellularLocation>
        <location evidence="1">Cytoplasm</location>
    </subcellularLocation>
</comment>
<dbReference type="InterPro" id="IPR006016">
    <property type="entry name" value="UspA"/>
</dbReference>
<dbReference type="CDD" id="cd00293">
    <property type="entry name" value="USP-like"/>
    <property type="match status" value="1"/>
</dbReference>
<keyword evidence="3" id="KW-0963">Cytoplasm</keyword>
<protein>
    <submittedName>
        <fullName evidence="6">Universal stress protein E homolog</fullName>
    </submittedName>
</protein>
<organism evidence="6 7">
    <name type="scientific">Nocardia otitidiscaviarum</name>
    <dbReference type="NCBI Taxonomy" id="1823"/>
    <lineage>
        <taxon>Bacteria</taxon>
        <taxon>Bacillati</taxon>
        <taxon>Actinomycetota</taxon>
        <taxon>Actinomycetes</taxon>
        <taxon>Mycobacteriales</taxon>
        <taxon>Nocardiaceae</taxon>
        <taxon>Nocardia</taxon>
    </lineage>
</organism>
<dbReference type="RefSeq" id="WP_039818585.1">
    <property type="nucleotide sequence ID" value="NZ_JADLRH010000019.1"/>
</dbReference>
<dbReference type="Gene3D" id="3.40.50.12370">
    <property type="match status" value="1"/>
</dbReference>
<evidence type="ECO:0000256" key="4">
    <source>
        <dbReference type="ARBA" id="ARBA00037131"/>
    </source>
</evidence>
<dbReference type="Pfam" id="PF00582">
    <property type="entry name" value="Usp"/>
    <property type="match status" value="2"/>
</dbReference>
<reference evidence="6 7" key="1">
    <citation type="submission" date="2018-06" db="EMBL/GenBank/DDBJ databases">
        <authorList>
            <consortium name="Pathogen Informatics"/>
            <person name="Doyle S."/>
        </authorList>
    </citation>
    <scope>NUCLEOTIDE SEQUENCE [LARGE SCALE GENOMIC DNA]</scope>
    <source>
        <strain evidence="6 7">NCTC1934</strain>
    </source>
</reference>
<accession>A0A378Y6X7</accession>
<gene>
    <name evidence="6" type="primary">uspE</name>
    <name evidence="6" type="ORF">NCTC1934_00274</name>
</gene>
<evidence type="ECO:0000313" key="7">
    <source>
        <dbReference type="Proteomes" id="UP000255467"/>
    </source>
</evidence>
<evidence type="ECO:0000256" key="2">
    <source>
        <dbReference type="ARBA" id="ARBA00008791"/>
    </source>
</evidence>
<evidence type="ECO:0000313" key="6">
    <source>
        <dbReference type="EMBL" id="SUA72844.1"/>
    </source>
</evidence>
<dbReference type="Proteomes" id="UP000255467">
    <property type="component" value="Unassembled WGS sequence"/>
</dbReference>
<dbReference type="PRINTS" id="PR01438">
    <property type="entry name" value="UNVRSLSTRESS"/>
</dbReference>
<proteinExistence type="inferred from homology"/>
<feature type="domain" description="UspA" evidence="5">
    <location>
        <begin position="166"/>
        <end position="290"/>
    </location>
</feature>
<dbReference type="PANTHER" id="PTHR47892">
    <property type="entry name" value="UNIVERSAL STRESS PROTEIN E"/>
    <property type="match status" value="1"/>
</dbReference>
<dbReference type="AlphaFoldDB" id="A0A378Y6X7"/>
<comment type="similarity">
    <text evidence="2">Belongs to the universal stress protein A family.</text>
</comment>
<evidence type="ECO:0000256" key="3">
    <source>
        <dbReference type="ARBA" id="ARBA00022490"/>
    </source>
</evidence>
<dbReference type="InterPro" id="IPR006015">
    <property type="entry name" value="Universal_stress_UspA"/>
</dbReference>
<sequence>MRTFDRIIVDIDPHAVHHPELDRGVAIARATHAELIIAAVMTPRDVPPVTGGKDTDAVDHLKSLLQIVAAGVGEVRVSTTLLFGPPAEVLAEEAHRTGADLLIRSHPRDTALAAQRRSGIDRDLIRTCPAPVLLVGPGIAATHPRVLGAVAPDTGWRNTAALNRAVIDYTLTIAAVEAGTPTLLQAFMPPALQLAHASGVETAGYVEHSRTEVTSQLAAAVRDLGEDPRHLALIAEQGVVEEVLPAFVVSHGIDLVVLGIPPRRGPARWILGTTAERLVRHMPCSVLAVKPDPHTSRTTRALVDAL</sequence>
<evidence type="ECO:0000256" key="1">
    <source>
        <dbReference type="ARBA" id="ARBA00004496"/>
    </source>
</evidence>
<comment type="function">
    <text evidence="4">Required for resistance to DNA-damaging agents.</text>
</comment>
<feature type="domain" description="UspA" evidence="5">
    <location>
        <begin position="4"/>
        <end position="135"/>
    </location>
</feature>